<dbReference type="GO" id="GO:0020037">
    <property type="term" value="F:heme binding"/>
    <property type="evidence" value="ECO:0007669"/>
    <property type="project" value="InterPro"/>
</dbReference>
<dbReference type="Gene3D" id="3.40.190.10">
    <property type="entry name" value="Periplasmic binding protein-like II"/>
    <property type="match status" value="1"/>
</dbReference>
<dbReference type="Gene3D" id="3.10.105.10">
    <property type="entry name" value="Dipeptide-binding Protein, Domain 3"/>
    <property type="match status" value="1"/>
</dbReference>
<sequence>MLFRALLILLALIIQAIAQNTLNFVTSKNVGELNPHLYSPNEMFAQDMLYEGLFKYDENGTISPLLATNYRIENDGKRYIFTLRDDVYFTDGVKFDAIAVKANFDAIIENRKRHSWLELANIIQSVEILDDKTIALNILKPYEPTPKELSLIRPFRFISPNSLINGSSKDGIKAPVGTGKFRLESSVAGVSDTFIKNEKYWGEAAKIDKIVSKVIPYPSTKILALKTKQADLIYSSEQIPLDAIESLKSEFNVEISAPINTLVIAINSNKFPTNNLSVRKALNMAVDKDALVKSVFFNTQKKADFLFSTTLKNCDVGLKPYDFNTKMANEILEQDGYKMAKDGIREKNGQKLEINLVYIGTDAIKKSIGEILQNDFKKIGVKLSLKADESSIFYKKQQSGDFHLIFNETWGVPYDPEIFLGSMRTISHADYQAQLGLKQKAELDANITKILDGSQDSAKLIKSALKTLHNEAIYIPISFETNIAISSKNLDGVNAKAISNHVPFDKMFKR</sequence>
<dbReference type="GO" id="GO:0043190">
    <property type="term" value="C:ATP-binding cassette (ABC) transporter complex"/>
    <property type="evidence" value="ECO:0007669"/>
    <property type="project" value="InterPro"/>
</dbReference>
<proteinExistence type="predicted"/>
<dbReference type="PANTHER" id="PTHR30290:SF37">
    <property type="entry name" value="NICKEL-BINDING PERIPLASMIC PROTEIN"/>
    <property type="match status" value="1"/>
</dbReference>
<reference evidence="3 4" key="1">
    <citation type="submission" date="2016-07" db="EMBL/GenBank/DDBJ databases">
        <title>Comparative genomics of the Campylobacter concisus group.</title>
        <authorList>
            <person name="Miller W.G."/>
            <person name="Yee E."/>
            <person name="Chapman M.H."/>
            <person name="Huynh S."/>
            <person name="Bono J.L."/>
            <person name="On S.L.W."/>
            <person name="StLeger J."/>
            <person name="Foster G."/>
            <person name="Parker C.T."/>
        </authorList>
    </citation>
    <scope>NUCLEOTIDE SEQUENCE [LARGE SCALE GENOMIC DNA]</scope>
    <source>
        <strain evidence="3 4">CCUG 21559</strain>
    </source>
</reference>
<feature type="chain" id="PRO_5026035867" evidence="1">
    <location>
        <begin position="19"/>
        <end position="510"/>
    </location>
</feature>
<keyword evidence="1" id="KW-0732">Signal</keyword>
<evidence type="ECO:0000313" key="4">
    <source>
        <dbReference type="Proteomes" id="UP000503264"/>
    </source>
</evidence>
<dbReference type="PANTHER" id="PTHR30290">
    <property type="entry name" value="PERIPLASMIC BINDING COMPONENT OF ABC TRANSPORTER"/>
    <property type="match status" value="1"/>
</dbReference>
<evidence type="ECO:0000259" key="2">
    <source>
        <dbReference type="Pfam" id="PF00496"/>
    </source>
</evidence>
<evidence type="ECO:0000256" key="1">
    <source>
        <dbReference type="SAM" id="SignalP"/>
    </source>
</evidence>
<dbReference type="EMBL" id="CP012542">
    <property type="protein sequence ID" value="QCD44398.1"/>
    <property type="molecule type" value="Genomic_DNA"/>
</dbReference>
<dbReference type="NCBIfam" id="TIGR02294">
    <property type="entry name" value="nickel_nikA"/>
    <property type="match status" value="1"/>
</dbReference>
<keyword evidence="4" id="KW-1185">Reference proteome</keyword>
<accession>A0A6G5QFE7</accession>
<evidence type="ECO:0000313" key="3">
    <source>
        <dbReference type="EMBL" id="QCD44398.1"/>
    </source>
</evidence>
<gene>
    <name evidence="3" type="ORF">CMUC_0593</name>
</gene>
<dbReference type="GO" id="GO:0015833">
    <property type="term" value="P:peptide transport"/>
    <property type="evidence" value="ECO:0007669"/>
    <property type="project" value="TreeGrafter"/>
</dbReference>
<dbReference type="PIRSF" id="PIRSF002741">
    <property type="entry name" value="MppA"/>
    <property type="match status" value="1"/>
</dbReference>
<dbReference type="AlphaFoldDB" id="A0A6G5QFE7"/>
<dbReference type="GO" id="GO:0030288">
    <property type="term" value="C:outer membrane-bounded periplasmic space"/>
    <property type="evidence" value="ECO:0007669"/>
    <property type="project" value="TreeGrafter"/>
</dbReference>
<organism evidence="3 4">
    <name type="scientific">Campylobacter mucosalis CCUG 21559</name>
    <dbReference type="NCBI Taxonomy" id="1032067"/>
    <lineage>
        <taxon>Bacteria</taxon>
        <taxon>Pseudomonadati</taxon>
        <taxon>Campylobacterota</taxon>
        <taxon>Epsilonproteobacteria</taxon>
        <taxon>Campylobacterales</taxon>
        <taxon>Campylobacteraceae</taxon>
        <taxon>Campylobacter</taxon>
    </lineage>
</organism>
<dbReference type="RefSeq" id="WP_171993536.1">
    <property type="nucleotide sequence ID" value="NZ_CP012542.1"/>
</dbReference>
<dbReference type="SUPFAM" id="SSF53850">
    <property type="entry name" value="Periplasmic binding protein-like II"/>
    <property type="match status" value="1"/>
</dbReference>
<feature type="signal peptide" evidence="1">
    <location>
        <begin position="1"/>
        <end position="18"/>
    </location>
</feature>
<dbReference type="InterPro" id="IPR000914">
    <property type="entry name" value="SBP_5_dom"/>
</dbReference>
<dbReference type="InterPro" id="IPR039424">
    <property type="entry name" value="SBP_5"/>
</dbReference>
<dbReference type="InterPro" id="IPR030678">
    <property type="entry name" value="Peptide/Ni-bd"/>
</dbReference>
<name>A0A6G5QFE7_9BACT</name>
<dbReference type="GO" id="GO:1904680">
    <property type="term" value="F:peptide transmembrane transporter activity"/>
    <property type="evidence" value="ECO:0007669"/>
    <property type="project" value="TreeGrafter"/>
</dbReference>
<dbReference type="Proteomes" id="UP000503264">
    <property type="component" value="Chromosome"/>
</dbReference>
<dbReference type="CDD" id="cd08489">
    <property type="entry name" value="PBP2_NikA"/>
    <property type="match status" value="1"/>
</dbReference>
<dbReference type="InterPro" id="IPR011980">
    <property type="entry name" value="CntA-like"/>
</dbReference>
<feature type="domain" description="Solute-binding protein family 5" evidence="2">
    <location>
        <begin position="62"/>
        <end position="424"/>
    </location>
</feature>
<dbReference type="GO" id="GO:0016151">
    <property type="term" value="F:nickel cation binding"/>
    <property type="evidence" value="ECO:0007669"/>
    <property type="project" value="InterPro"/>
</dbReference>
<dbReference type="GO" id="GO:0015675">
    <property type="term" value="P:nickel cation transport"/>
    <property type="evidence" value="ECO:0007669"/>
    <property type="project" value="InterPro"/>
</dbReference>
<dbReference type="Pfam" id="PF00496">
    <property type="entry name" value="SBP_bac_5"/>
    <property type="match status" value="1"/>
</dbReference>
<protein>
    <submittedName>
        <fullName evidence="3">Dipeptide/oligopeptide/nickel ABC transporter, periplasmic substrate-binding protein</fullName>
    </submittedName>
</protein>